<organism evidence="1 2">
    <name type="scientific">Populus deltoides</name>
    <name type="common">Eastern poplar</name>
    <name type="synonym">Eastern cottonwood</name>
    <dbReference type="NCBI Taxonomy" id="3696"/>
    <lineage>
        <taxon>Eukaryota</taxon>
        <taxon>Viridiplantae</taxon>
        <taxon>Streptophyta</taxon>
        <taxon>Embryophyta</taxon>
        <taxon>Tracheophyta</taxon>
        <taxon>Spermatophyta</taxon>
        <taxon>Magnoliopsida</taxon>
        <taxon>eudicotyledons</taxon>
        <taxon>Gunneridae</taxon>
        <taxon>Pentapetalae</taxon>
        <taxon>rosids</taxon>
        <taxon>fabids</taxon>
        <taxon>Malpighiales</taxon>
        <taxon>Salicaceae</taxon>
        <taxon>Saliceae</taxon>
        <taxon>Populus</taxon>
    </lineage>
</organism>
<evidence type="ECO:0000313" key="1">
    <source>
        <dbReference type="EMBL" id="KAH8482691.1"/>
    </source>
</evidence>
<reference evidence="1" key="1">
    <citation type="journal article" date="2021" name="J. Hered.">
        <title>Genome Assembly of Salicaceae Populus deltoides (Eastern Cottonwood) I-69 Based on Nanopore Sequencing and Hi-C Technologies.</title>
        <authorList>
            <person name="Bai S."/>
            <person name="Wu H."/>
            <person name="Zhang J."/>
            <person name="Pan Z."/>
            <person name="Zhao W."/>
            <person name="Li Z."/>
            <person name="Tong C."/>
        </authorList>
    </citation>
    <scope>NUCLEOTIDE SEQUENCE</scope>
    <source>
        <tissue evidence="1">Leaf</tissue>
    </source>
</reference>
<dbReference type="EMBL" id="JACEGQ020000018">
    <property type="protein sequence ID" value="KAH8482691.1"/>
    <property type="molecule type" value="Genomic_DNA"/>
</dbReference>
<feature type="non-terminal residue" evidence="1">
    <location>
        <position position="135"/>
    </location>
</feature>
<sequence length="135" mass="15659">GLQEEQKVSDPLKKRYAAAMAEKRRSYSLSRLFISKGSMEEDNNRTMQEPRLYPSKAVFNLNLFLSEKRLFEGFELERLSPRFHFQLLKNINGIEQQWALKLKEFVASVSITLHTLYPCLFSPGIKVKTSAVIFV</sequence>
<proteinExistence type="predicted"/>
<dbReference type="AlphaFoldDB" id="A0A8T2WRQ7"/>
<gene>
    <name evidence="1" type="ORF">H0E87_029954</name>
</gene>
<evidence type="ECO:0000313" key="2">
    <source>
        <dbReference type="Proteomes" id="UP000807159"/>
    </source>
</evidence>
<protein>
    <submittedName>
        <fullName evidence="1">Uncharacterized protein</fullName>
    </submittedName>
</protein>
<keyword evidence="2" id="KW-1185">Reference proteome</keyword>
<accession>A0A8T2WRQ7</accession>
<name>A0A8T2WRQ7_POPDE</name>
<dbReference type="Proteomes" id="UP000807159">
    <property type="component" value="Chromosome 18"/>
</dbReference>
<comment type="caution">
    <text evidence="1">The sequence shown here is derived from an EMBL/GenBank/DDBJ whole genome shotgun (WGS) entry which is preliminary data.</text>
</comment>